<feature type="region of interest" description="Disordered" evidence="1">
    <location>
        <begin position="1"/>
        <end position="22"/>
    </location>
</feature>
<evidence type="ECO:0000313" key="2">
    <source>
        <dbReference type="EMBL" id="QNR48854.1"/>
    </source>
</evidence>
<accession>A0AAQ0AQK8</accession>
<dbReference type="CDD" id="cd14743">
    <property type="entry name" value="PAAR_CT_1"/>
    <property type="match status" value="1"/>
</dbReference>
<evidence type="ECO:0000256" key="1">
    <source>
        <dbReference type="SAM" id="MobiDB-lite"/>
    </source>
</evidence>
<dbReference type="RefSeq" id="WP_029526655.1">
    <property type="nucleotide sequence ID" value="NZ_CATKQY010000033.1"/>
</dbReference>
<sequence>MSGKPAARVGDPTVCPLPGHGTNPITSGSPDVLFDHLPVAREGDPTACGSALNANVIPNVLINGKPVAVLGSLGSHGNVIVGGSGTIIIGNSGGGAASSAVAAFPSVPGLCLKCLLLAAQRNQTFVPLEALGSSA</sequence>
<name>A0AAQ0AQK8_9PSED</name>
<evidence type="ECO:0000313" key="3">
    <source>
        <dbReference type="Proteomes" id="UP000516316"/>
    </source>
</evidence>
<dbReference type="Gene3D" id="2.60.200.60">
    <property type="match status" value="2"/>
</dbReference>
<dbReference type="InterPro" id="IPR008727">
    <property type="entry name" value="PAAR_motif"/>
</dbReference>
<gene>
    <name evidence="2" type="ORF">HLB40_04945</name>
</gene>
<dbReference type="Pfam" id="PF05488">
    <property type="entry name" value="PAAR_motif"/>
    <property type="match status" value="1"/>
</dbReference>
<dbReference type="AlphaFoldDB" id="A0AAQ0AQK8"/>
<proteinExistence type="predicted"/>
<reference evidence="2 3" key="1">
    <citation type="submission" date="2020-09" db="EMBL/GenBank/DDBJ databases">
        <title>The Genome Sequence of Pseudomonas chlororaphis strain Qlu-1 - A phenazine-derivative-producing strain.</title>
        <authorList>
            <person name="Li L."/>
            <person name="Liu K."/>
        </authorList>
    </citation>
    <scope>NUCLEOTIDE SEQUENCE [LARGE SCALE GENOMIC DNA]</scope>
    <source>
        <strain evidence="3">qlu-1</strain>
    </source>
</reference>
<organism evidence="2 3">
    <name type="scientific">Pseudomonas chlororaphis</name>
    <dbReference type="NCBI Taxonomy" id="587753"/>
    <lineage>
        <taxon>Bacteria</taxon>
        <taxon>Pseudomonadati</taxon>
        <taxon>Pseudomonadota</taxon>
        <taxon>Gammaproteobacteria</taxon>
        <taxon>Pseudomonadales</taxon>
        <taxon>Pseudomonadaceae</taxon>
        <taxon>Pseudomonas</taxon>
    </lineage>
</organism>
<protein>
    <submittedName>
        <fullName evidence="2">PAAR domain-containing protein</fullName>
    </submittedName>
</protein>
<dbReference type="Proteomes" id="UP000516316">
    <property type="component" value="Chromosome"/>
</dbReference>
<dbReference type="EMBL" id="CP061079">
    <property type="protein sequence ID" value="QNR48854.1"/>
    <property type="molecule type" value="Genomic_DNA"/>
</dbReference>